<sequence>MKSYACLCLLLAGVFCVACFSGACADELPPTLKPQVNPRAVYDWKKRHEAVMERNRTVKPEYVVFGDSITHRWGGEPSGDNRALGTGKTAWDSLFSSHAVTNMGFGSDYVDNAYYRLQLGELDGISPRVIIVLLGTNNLGGRKDAPRVCADNLKAFVSLARRKCPSSKILLLGILPREEKKLAPLIRETNKMISGLADGNSVFFANPGEEFLGEDGVSPKPGLLEDGLHPSARGYDILGKSLSVLLKKMDDKYGKLPAPR</sequence>
<evidence type="ECO:0000256" key="1">
    <source>
        <dbReference type="SAM" id="SignalP"/>
    </source>
</evidence>
<proteinExistence type="predicted"/>
<dbReference type="PROSITE" id="PS51257">
    <property type="entry name" value="PROKAR_LIPOPROTEIN"/>
    <property type="match status" value="1"/>
</dbReference>
<dbReference type="Pfam" id="PF13472">
    <property type="entry name" value="Lipase_GDSL_2"/>
    <property type="match status" value="1"/>
</dbReference>
<dbReference type="Gene3D" id="3.40.50.1110">
    <property type="entry name" value="SGNH hydrolase"/>
    <property type="match status" value="1"/>
</dbReference>
<feature type="chain" id="PRO_5043466099" evidence="1">
    <location>
        <begin position="26"/>
        <end position="260"/>
    </location>
</feature>
<accession>A0AAX0WML8</accession>
<dbReference type="InterPro" id="IPR051532">
    <property type="entry name" value="Ester_Hydrolysis_Enzymes"/>
</dbReference>
<dbReference type="InterPro" id="IPR013830">
    <property type="entry name" value="SGNH_hydro"/>
</dbReference>
<evidence type="ECO:0000313" key="4">
    <source>
        <dbReference type="Proteomes" id="UP000236075"/>
    </source>
</evidence>
<dbReference type="SUPFAM" id="SSF52266">
    <property type="entry name" value="SGNH hydrolase"/>
    <property type="match status" value="1"/>
</dbReference>
<feature type="domain" description="SGNH hydrolase-type esterase" evidence="2">
    <location>
        <begin position="64"/>
        <end position="237"/>
    </location>
</feature>
<dbReference type="GeneID" id="60881069"/>
<dbReference type="AlphaFoldDB" id="A0AAX0WML8"/>
<evidence type="ECO:0000313" key="3">
    <source>
        <dbReference type="EMBL" id="PND03959.1"/>
    </source>
</evidence>
<comment type="caution">
    <text evidence="3">The sequence shown here is derived from an EMBL/GenBank/DDBJ whole genome shotgun (WGS) entry which is preliminary data.</text>
</comment>
<dbReference type="PANTHER" id="PTHR30383">
    <property type="entry name" value="THIOESTERASE 1/PROTEASE 1/LYSOPHOSPHOLIPASE L1"/>
    <property type="match status" value="1"/>
</dbReference>
<dbReference type="RefSeq" id="WP_084042675.1">
    <property type="nucleotide sequence ID" value="NZ_AP021898.1"/>
</dbReference>
<feature type="signal peptide" evidence="1">
    <location>
        <begin position="1"/>
        <end position="25"/>
    </location>
</feature>
<gene>
    <name evidence="3" type="ORF">CXT95_04080</name>
</gene>
<reference evidence="3 4" key="1">
    <citation type="journal article" date="2017" name="BMC Genomics">
        <title>Genome sequencing of 39 Akkermansia muciniphila isolates reveals its population structure, genomic and functional diverisity, and global distribution in mammalian gut microbiotas.</title>
        <authorList>
            <person name="Guo X."/>
            <person name="Li S."/>
            <person name="Zhang J."/>
            <person name="Wu F."/>
            <person name="Li X."/>
            <person name="Wu D."/>
            <person name="Zhang M."/>
            <person name="Ou Z."/>
            <person name="Jie Z."/>
            <person name="Yan Q."/>
            <person name="Li P."/>
            <person name="Yi J."/>
            <person name="Peng Y."/>
        </authorList>
    </citation>
    <scope>NUCLEOTIDE SEQUENCE [LARGE SCALE GENOMIC DNA]</scope>
    <source>
        <strain evidence="3 4">GP28</strain>
    </source>
</reference>
<organism evidence="3 4">
    <name type="scientific">Akkermansia muciniphila</name>
    <dbReference type="NCBI Taxonomy" id="239935"/>
    <lineage>
        <taxon>Bacteria</taxon>
        <taxon>Pseudomonadati</taxon>
        <taxon>Verrucomicrobiota</taxon>
        <taxon>Verrucomicrobiia</taxon>
        <taxon>Verrucomicrobiales</taxon>
        <taxon>Akkermansiaceae</taxon>
        <taxon>Akkermansia</taxon>
    </lineage>
</organism>
<dbReference type="GO" id="GO:0016788">
    <property type="term" value="F:hydrolase activity, acting on ester bonds"/>
    <property type="evidence" value="ECO:0007669"/>
    <property type="project" value="UniProtKB-ARBA"/>
</dbReference>
<dbReference type="InterPro" id="IPR036514">
    <property type="entry name" value="SGNH_hydro_sf"/>
</dbReference>
<dbReference type="EMBL" id="PJLB01000005">
    <property type="protein sequence ID" value="PND03959.1"/>
    <property type="molecule type" value="Genomic_DNA"/>
</dbReference>
<evidence type="ECO:0000259" key="2">
    <source>
        <dbReference type="Pfam" id="PF13472"/>
    </source>
</evidence>
<name>A0AAX0WML8_9BACT</name>
<dbReference type="Proteomes" id="UP000236075">
    <property type="component" value="Unassembled WGS sequence"/>
</dbReference>
<protein>
    <submittedName>
        <fullName evidence="3">GDSL family lipase</fullName>
    </submittedName>
</protein>
<keyword evidence="1" id="KW-0732">Signal</keyword>